<reference evidence="4" key="1">
    <citation type="submission" date="2025-08" db="UniProtKB">
        <authorList>
            <consortium name="RefSeq"/>
        </authorList>
    </citation>
    <scope>IDENTIFICATION</scope>
</reference>
<protein>
    <submittedName>
        <fullName evidence="4">Uncharacterized protein LOC105368855</fullName>
    </submittedName>
</protein>
<gene>
    <name evidence="4" type="primary">LOC105368855</name>
</gene>
<evidence type="ECO:0000313" key="4">
    <source>
        <dbReference type="RefSeq" id="XP_011506286.1"/>
    </source>
</evidence>
<keyword evidence="3" id="KW-1185">Reference proteome</keyword>
<dbReference type="AlphaFoldDB" id="A0AAJ6YXP6"/>
<feature type="region of interest" description="Disordered" evidence="1">
    <location>
        <begin position="161"/>
        <end position="185"/>
    </location>
</feature>
<proteinExistence type="predicted"/>
<feature type="compositionally biased region" description="Basic and acidic residues" evidence="1">
    <location>
        <begin position="94"/>
        <end position="120"/>
    </location>
</feature>
<keyword evidence="2" id="KW-0732">Signal</keyword>
<evidence type="ECO:0000256" key="1">
    <source>
        <dbReference type="SAM" id="MobiDB-lite"/>
    </source>
</evidence>
<evidence type="ECO:0000313" key="3">
    <source>
        <dbReference type="Proteomes" id="UP000695007"/>
    </source>
</evidence>
<dbReference type="RefSeq" id="XP_011506286.1">
    <property type="nucleotide sequence ID" value="XM_011507984.1"/>
</dbReference>
<name>A0AAJ6YXP6_9HYME</name>
<evidence type="ECO:0000256" key="2">
    <source>
        <dbReference type="SAM" id="SignalP"/>
    </source>
</evidence>
<dbReference type="Proteomes" id="UP000695007">
    <property type="component" value="Unplaced"/>
</dbReference>
<sequence>MIRKLLLLIVLSVLGYARTAPTTYDLRQDGDLNVKVDLENFVILVARPPSALDIFGSMSQLLAESRRAQAESAESAEAAVVVAATAAETATIPERADTKSAPDSAKSLEERAPEKSARSLEDVVASLRSLRDEAEAKNAGGKYKIVESVEEPQSLKLVGDALENCGPGRSRDRQGVCQDDGLAQE</sequence>
<feature type="region of interest" description="Disordered" evidence="1">
    <location>
        <begin position="91"/>
        <end position="120"/>
    </location>
</feature>
<feature type="signal peptide" evidence="2">
    <location>
        <begin position="1"/>
        <end position="19"/>
    </location>
</feature>
<organism evidence="3 4">
    <name type="scientific">Ceratosolen solmsi marchali</name>
    <dbReference type="NCBI Taxonomy" id="326594"/>
    <lineage>
        <taxon>Eukaryota</taxon>
        <taxon>Metazoa</taxon>
        <taxon>Ecdysozoa</taxon>
        <taxon>Arthropoda</taxon>
        <taxon>Hexapoda</taxon>
        <taxon>Insecta</taxon>
        <taxon>Pterygota</taxon>
        <taxon>Neoptera</taxon>
        <taxon>Endopterygota</taxon>
        <taxon>Hymenoptera</taxon>
        <taxon>Apocrita</taxon>
        <taxon>Proctotrupomorpha</taxon>
        <taxon>Chalcidoidea</taxon>
        <taxon>Agaonidae</taxon>
        <taxon>Agaoninae</taxon>
        <taxon>Ceratosolen</taxon>
    </lineage>
</organism>
<feature type="chain" id="PRO_5042512819" evidence="2">
    <location>
        <begin position="20"/>
        <end position="185"/>
    </location>
</feature>
<dbReference type="GeneID" id="105368855"/>
<accession>A0AAJ6YXP6</accession>
<dbReference type="KEGG" id="csol:105368855"/>